<dbReference type="GO" id="GO:0016020">
    <property type="term" value="C:membrane"/>
    <property type="evidence" value="ECO:0007669"/>
    <property type="project" value="InterPro"/>
</dbReference>
<feature type="transmembrane region" description="Helical" evidence="1">
    <location>
        <begin position="12"/>
        <end position="31"/>
    </location>
</feature>
<dbReference type="PROSITE" id="PS50887">
    <property type="entry name" value="GGDEF"/>
    <property type="match status" value="1"/>
</dbReference>
<dbReference type="PANTHER" id="PTHR46663">
    <property type="entry name" value="DIGUANYLATE CYCLASE DGCT-RELATED"/>
    <property type="match status" value="1"/>
</dbReference>
<dbReference type="Pfam" id="PF00672">
    <property type="entry name" value="HAMP"/>
    <property type="match status" value="1"/>
</dbReference>
<dbReference type="SMART" id="SM00267">
    <property type="entry name" value="GGDEF"/>
    <property type="match status" value="1"/>
</dbReference>
<dbReference type="CDD" id="cd18773">
    <property type="entry name" value="PDC1_HK_sensor"/>
    <property type="match status" value="1"/>
</dbReference>
<dbReference type="SUPFAM" id="SSF55073">
    <property type="entry name" value="Nucleotide cyclase"/>
    <property type="match status" value="1"/>
</dbReference>
<dbReference type="EMBL" id="SNXW01000002">
    <property type="protein sequence ID" value="TDP86076.1"/>
    <property type="molecule type" value="Genomic_DNA"/>
</dbReference>
<dbReference type="InterPro" id="IPR029151">
    <property type="entry name" value="Sensor-like_sf"/>
</dbReference>
<dbReference type="Gene3D" id="6.10.340.10">
    <property type="match status" value="1"/>
</dbReference>
<keyword evidence="1" id="KW-1133">Transmembrane helix</keyword>
<keyword evidence="5" id="KW-1185">Reference proteome</keyword>
<comment type="caution">
    <text evidence="4">The sequence shown here is derived from an EMBL/GenBank/DDBJ whole genome shotgun (WGS) entry which is preliminary data.</text>
</comment>
<dbReference type="InterPro" id="IPR048760">
    <property type="entry name" value="VP0354-like_sensor_dom"/>
</dbReference>
<evidence type="ECO:0000259" key="3">
    <source>
        <dbReference type="PROSITE" id="PS50887"/>
    </source>
</evidence>
<dbReference type="RefSeq" id="WP_133607199.1">
    <property type="nucleotide sequence ID" value="NZ_SNXW01000002.1"/>
</dbReference>
<keyword evidence="1" id="KW-0472">Membrane</keyword>
<dbReference type="Pfam" id="PF00990">
    <property type="entry name" value="GGDEF"/>
    <property type="match status" value="1"/>
</dbReference>
<reference evidence="4 5" key="1">
    <citation type="submission" date="2019-03" db="EMBL/GenBank/DDBJ databases">
        <title>Genomic Encyclopedia of Type Strains, Phase IV (KMG-IV): sequencing the most valuable type-strain genomes for metagenomic binning, comparative biology and taxonomic classification.</title>
        <authorList>
            <person name="Goeker M."/>
        </authorList>
    </citation>
    <scope>NUCLEOTIDE SEQUENCE [LARGE SCALE GENOMIC DNA]</scope>
    <source>
        <strain evidence="4 5">DSM 11901</strain>
    </source>
</reference>
<evidence type="ECO:0000313" key="5">
    <source>
        <dbReference type="Proteomes" id="UP000294593"/>
    </source>
</evidence>
<evidence type="ECO:0000313" key="4">
    <source>
        <dbReference type="EMBL" id="TDP86076.1"/>
    </source>
</evidence>
<gene>
    <name evidence="4" type="ORF">EV672_102427</name>
</gene>
<dbReference type="Gene3D" id="3.30.70.270">
    <property type="match status" value="1"/>
</dbReference>
<dbReference type="CDD" id="cd01949">
    <property type="entry name" value="GGDEF"/>
    <property type="match status" value="1"/>
</dbReference>
<dbReference type="InterPro" id="IPR043128">
    <property type="entry name" value="Rev_trsase/Diguanyl_cyclase"/>
</dbReference>
<protein>
    <submittedName>
        <fullName evidence="4">Diguanylate cyclase (GGDEF)-like protein</fullName>
    </submittedName>
</protein>
<dbReference type="Proteomes" id="UP000294593">
    <property type="component" value="Unassembled WGS sequence"/>
</dbReference>
<dbReference type="PROSITE" id="PS50885">
    <property type="entry name" value="HAMP"/>
    <property type="match status" value="1"/>
</dbReference>
<accession>A0A4R6RK82</accession>
<organism evidence="4 5">
    <name type="scientific">Aquabacterium commune</name>
    <dbReference type="NCBI Taxonomy" id="70586"/>
    <lineage>
        <taxon>Bacteria</taxon>
        <taxon>Pseudomonadati</taxon>
        <taxon>Pseudomonadota</taxon>
        <taxon>Betaproteobacteria</taxon>
        <taxon>Burkholderiales</taxon>
        <taxon>Aquabacterium</taxon>
    </lineage>
</organism>
<dbReference type="InterPro" id="IPR052163">
    <property type="entry name" value="DGC-Regulatory_Protein"/>
</dbReference>
<dbReference type="GO" id="GO:0007165">
    <property type="term" value="P:signal transduction"/>
    <property type="evidence" value="ECO:0007669"/>
    <property type="project" value="InterPro"/>
</dbReference>
<feature type="domain" description="HAMP" evidence="2">
    <location>
        <begin position="348"/>
        <end position="400"/>
    </location>
</feature>
<proteinExistence type="predicted"/>
<dbReference type="FunFam" id="3.30.70.270:FF:000001">
    <property type="entry name" value="Diguanylate cyclase domain protein"/>
    <property type="match status" value="1"/>
</dbReference>
<dbReference type="GO" id="GO:0003824">
    <property type="term" value="F:catalytic activity"/>
    <property type="evidence" value="ECO:0007669"/>
    <property type="project" value="UniProtKB-ARBA"/>
</dbReference>
<sequence length="589" mass="63886">MKQRFGIAWRMGVSLALIGVIASGLTGYWGYGESRKLLRSAAEERLLTATRVLGRQLTVGLGGAAQDVRLIAAHPGTRQLLVSQDAAAVARGQETLAQLFKSMLGTHPEYYQMRLISARQHGLELVRVDRSDGPLLRIEGDDLQEKGHYPYVADTLRLPEGAVYVSRAEINHEVGAHAGLDKPSLQVATPIHGSKGQVLGLIVVNIDLNGLFSQLAADLPSDLSLFLSNGEGDFLIHPDPRQAFAFDRGQRSRVQDSFHGVSELLSDAHERKAQLVTTTAHASAQNELVAAFVRQPLAGLHSEDDFILGLAQPLSAVLADSAHLGRVNLRIVLAFSALAVLIAVVLARALSRPLEQIVEAIRHFGQGQVVGRLPLHRNDEIGMLAHSIDEMQHQIRGQFANLAQKQEALDRLAGHDTLTGLPNRRLFFDRLHQALARAKRNHTHLALLYIDLDNFKDINDTLGHAAGDAVLCAVGQRLSQLVREADTVARLGGDEFIVLLDGAEDERAIELVMQRVREALAKPVHYQRTELQCDGSVGMSRYPDDATEVGDLIAAADHAMYTAKAAGRQRIRISAQAVDADAGGGDAGV</sequence>
<dbReference type="Gene3D" id="3.30.450.20">
    <property type="entry name" value="PAS domain"/>
    <property type="match status" value="1"/>
</dbReference>
<dbReference type="NCBIfam" id="TIGR00254">
    <property type="entry name" value="GGDEF"/>
    <property type="match status" value="1"/>
</dbReference>
<dbReference type="InterPro" id="IPR029787">
    <property type="entry name" value="Nucleotide_cyclase"/>
</dbReference>
<evidence type="ECO:0000259" key="2">
    <source>
        <dbReference type="PROSITE" id="PS50885"/>
    </source>
</evidence>
<keyword evidence="1" id="KW-0812">Transmembrane</keyword>
<dbReference type="AlphaFoldDB" id="A0A4R6RK82"/>
<feature type="domain" description="GGDEF" evidence="3">
    <location>
        <begin position="443"/>
        <end position="576"/>
    </location>
</feature>
<dbReference type="CDD" id="cd06225">
    <property type="entry name" value="HAMP"/>
    <property type="match status" value="1"/>
</dbReference>
<dbReference type="PANTHER" id="PTHR46663:SF2">
    <property type="entry name" value="GGDEF DOMAIN-CONTAINING PROTEIN"/>
    <property type="match status" value="1"/>
</dbReference>
<dbReference type="OrthoDB" id="9812260at2"/>
<dbReference type="InterPro" id="IPR003660">
    <property type="entry name" value="HAMP_dom"/>
</dbReference>
<evidence type="ECO:0000256" key="1">
    <source>
        <dbReference type="SAM" id="Phobius"/>
    </source>
</evidence>
<dbReference type="SUPFAM" id="SSF103190">
    <property type="entry name" value="Sensory domain-like"/>
    <property type="match status" value="1"/>
</dbReference>
<name>A0A4R6RK82_9BURK</name>
<dbReference type="SMART" id="SM00304">
    <property type="entry name" value="HAMP"/>
    <property type="match status" value="1"/>
</dbReference>
<dbReference type="SUPFAM" id="SSF158472">
    <property type="entry name" value="HAMP domain-like"/>
    <property type="match status" value="1"/>
</dbReference>
<dbReference type="InterPro" id="IPR000160">
    <property type="entry name" value="GGDEF_dom"/>
</dbReference>
<dbReference type="Pfam" id="PF21623">
    <property type="entry name" value="HK_sensor_dom_bact"/>
    <property type="match status" value="1"/>
</dbReference>